<feature type="transmembrane region" description="Helical" evidence="1">
    <location>
        <begin position="1048"/>
        <end position="1068"/>
    </location>
</feature>
<dbReference type="InterPro" id="IPR012338">
    <property type="entry name" value="Beta-lactam/transpept-like"/>
</dbReference>
<dbReference type="GO" id="GO:0071972">
    <property type="term" value="F:peptidoglycan L,D-transpeptidase activity"/>
    <property type="evidence" value="ECO:0007669"/>
    <property type="project" value="TreeGrafter"/>
</dbReference>
<feature type="transmembrane region" description="Helical" evidence="1">
    <location>
        <begin position="812"/>
        <end position="834"/>
    </location>
</feature>
<evidence type="ECO:0000256" key="1">
    <source>
        <dbReference type="SAM" id="Phobius"/>
    </source>
</evidence>
<keyword evidence="1" id="KW-0812">Transmembrane</keyword>
<keyword evidence="1" id="KW-0472">Membrane</keyword>
<feature type="transmembrane region" description="Helical" evidence="1">
    <location>
        <begin position="763"/>
        <end position="781"/>
    </location>
</feature>
<comment type="caution">
    <text evidence="3">The sequence shown here is derived from an EMBL/GenBank/DDBJ whole genome shotgun (WGS) entry which is preliminary data.</text>
</comment>
<feature type="transmembrane region" description="Helical" evidence="1">
    <location>
        <begin position="704"/>
        <end position="723"/>
    </location>
</feature>
<feature type="transmembrane region" description="Helical" evidence="1">
    <location>
        <begin position="440"/>
        <end position="459"/>
    </location>
</feature>
<feature type="transmembrane region" description="Helical" evidence="1">
    <location>
        <begin position="597"/>
        <end position="616"/>
    </location>
</feature>
<feature type="transmembrane region" description="Helical" evidence="1">
    <location>
        <begin position="729"/>
        <end position="751"/>
    </location>
</feature>
<dbReference type="EMBL" id="BRXS01000003">
    <property type="protein sequence ID" value="GLC25823.1"/>
    <property type="molecule type" value="Genomic_DNA"/>
</dbReference>
<protein>
    <submittedName>
        <fullName evidence="3">Uncharacterized protein</fullName>
    </submittedName>
</protein>
<accession>A0AA37QHE5</accession>
<keyword evidence="4" id="KW-1185">Reference proteome</keyword>
<dbReference type="InterPro" id="IPR050515">
    <property type="entry name" value="Beta-lactam/transpept"/>
</dbReference>
<dbReference type="GO" id="GO:0071555">
    <property type="term" value="P:cell wall organization"/>
    <property type="evidence" value="ECO:0007669"/>
    <property type="project" value="TreeGrafter"/>
</dbReference>
<feature type="transmembrane region" description="Helical" evidence="1">
    <location>
        <begin position="964"/>
        <end position="989"/>
    </location>
</feature>
<reference evidence="3" key="1">
    <citation type="submission" date="2022-08" db="EMBL/GenBank/DDBJ databases">
        <title>Draft genome sequencing of Roseisolibacter agri AW1220.</title>
        <authorList>
            <person name="Tobiishi Y."/>
            <person name="Tonouchi A."/>
        </authorList>
    </citation>
    <scope>NUCLEOTIDE SEQUENCE</scope>
    <source>
        <strain evidence="3">AW1220</strain>
    </source>
</reference>
<dbReference type="SUPFAM" id="SSF56601">
    <property type="entry name" value="beta-lactamase/transpeptidase-like"/>
    <property type="match status" value="1"/>
</dbReference>
<feature type="transmembrane region" description="Helical" evidence="1">
    <location>
        <begin position="523"/>
        <end position="544"/>
    </location>
</feature>
<sequence>MLALALLGALLAAALAALAARRAGPRVAWCWSLCAALVPLALAWLVAGRAPRDDAAFRAQLAGQYAPLLDTLRLGSAPTADVRLPAPDERAVALRAAYDVSGGTLALRVDTAAAPVLANGAPVNALPLGRSAEIRLGVGRQTVVITSTTPRWPLTCLLGMDRACGTRVWRVRAGDRERTITMPVTARGVHVASLGAPLLARAPLTLFLHDGDAWLAASPHARATVDGVAVPFVARAAAPVTVQVGLAASATVARLEIDRADNRLRVLFGRRLAPAAWPLVARGGTRAVWRVSGASDGAERQPGTLGRLALGVEAPLGAGRRGAYDGALAWTGRSWEWHADGRTRAVAPRVDQLIPGTGAAATERGHLLRVSPADAAANPLPLLTAFWLLGALLLAVDAARGDRDARALRVAVVGAAYTLLCARVVLAVRVSRAAPFSEEAVPTTVVLLAALPVLAWLLARWRSLPGLGPRLAPAWAALRDGVRAGGAAARAQARAWLVPGAALLVVIGTALAVWAGAGGADRAAFAILVPLVGSVGLAALHRVLVPALAQDAARGAPLGFLAPHSDFGFGRRHLARSVLALLVLVALYVALALSPRGVSTLVSLVAYAGAVAWVHLFVRERAELRPRLAPARAARIAGIAAGVGAALGLLATLLLRPTSGIGALLGATVLGAALAGGAGIAALLPRVRALRAWPYRARDVLPPLGFVLLPAVLLLVSSAVSVSRLGITLGFAIACAGLLLVVRVVTVLWYAETRARALASPSPRTLGWWIVLAALSVYGGYLAADRGLVLLLFTAVLTTVVFGAATLGGRRLAGALAMLASVLLVIGFALHAPLRTLPHPDTRLATPQMRYAAVQAPAALQAQALVASPAEAREIVSTLQQDWGMRAYAALGGTWGRGLYGIPYVPRAIAPDVALTDNVFALWILAEHGFAGALALLLTYLALAGTLLLAAAHATRRYSTVHRAILLGGLAAYVLMPALYMAAANASLLPLTGQNLPGLGLRSGADAAFVAWLVALALAALPTAADDAPRDYLETRASEGALRRVRRALLASAGVAVALTMVVGAAAWRATHEAPGPFTLDAMGDALRAVVARGDVRVDGDTLAVAPTALGKPGFTEGAFLRELVARGNAFAAGRGERRAHCLDRGAWLARADSSTVRVSDQGCRVASPLAGETWRGALAGGGGTERLLVGSRLVIRFDPDAPETVVACGDTGTVAARAVTVQCGAGARVRARLADARRGLVLAQADGGARIARGGSDTTSGERPLVAGDVVDFDGAATLLADAAPRGAYGYARWRNGDVSRVSPVGTPPFLAALDSAFARSLRAPGADEAEAAITPTSARVELTLDATLSRELQARVADRCAVAAGGRLRQCAVTLVDPNTGDVLALASWERPGFRPRGYQPLDANLRAMRGASTVKPFIAAAVFARYPKLRTLEVDHPGETFTAAAGWPVATGIPFASALHGCRAPIRWDCALPGSNNLYAVTLGLLGLAAEQGAEAPLPRLDGRAPVGAEFRIEGRAVRARPRLATRDGGAARAASPLARNMDALFDARTVARPADGFDTTLWAGMRRRGLLGPLNGPWQRVSPELVQLPLASARYDTLRYLVGFLTGEGEHLWSNAALARAMGRLMTGHATELRLVRRVGDSLIAVPRARALPFGSGRAAVLEGMRGVVQGGTGARARQALPSPALELFGKTGTAEADVSSGATPVSRFVFGGRARDASATDAPRARRVCPVVGAVLVEMERGAPGRLPAVDLFADAVAPVLRERMGWDGAGLRTAGCGS</sequence>
<name>A0AA37QHE5_9BACT</name>
<feature type="transmembrane region" description="Helical" evidence="1">
    <location>
        <begin position="379"/>
        <end position="396"/>
    </location>
</feature>
<dbReference type="GO" id="GO:0008658">
    <property type="term" value="F:penicillin binding"/>
    <property type="evidence" value="ECO:0007669"/>
    <property type="project" value="TreeGrafter"/>
</dbReference>
<feature type="transmembrane region" description="Helical" evidence="1">
    <location>
        <begin position="661"/>
        <end position="684"/>
    </location>
</feature>
<feature type="signal peptide" evidence="2">
    <location>
        <begin position="1"/>
        <end position="19"/>
    </location>
</feature>
<proteinExistence type="predicted"/>
<dbReference type="Proteomes" id="UP001161325">
    <property type="component" value="Unassembled WGS sequence"/>
</dbReference>
<evidence type="ECO:0000256" key="2">
    <source>
        <dbReference type="SAM" id="SignalP"/>
    </source>
</evidence>
<feature type="chain" id="PRO_5041303925" evidence="2">
    <location>
        <begin position="20"/>
        <end position="1784"/>
    </location>
</feature>
<dbReference type="PANTHER" id="PTHR30627">
    <property type="entry name" value="PEPTIDOGLYCAN D,D-TRANSPEPTIDASE"/>
    <property type="match status" value="1"/>
</dbReference>
<dbReference type="PANTHER" id="PTHR30627:SF25">
    <property type="entry name" value="PENICILLIN-BINDING PROTEIN 3"/>
    <property type="match status" value="1"/>
</dbReference>
<feature type="transmembrane region" description="Helical" evidence="1">
    <location>
        <begin position="636"/>
        <end position="655"/>
    </location>
</feature>
<keyword evidence="1" id="KW-1133">Transmembrane helix</keyword>
<evidence type="ECO:0000313" key="3">
    <source>
        <dbReference type="EMBL" id="GLC25823.1"/>
    </source>
</evidence>
<gene>
    <name evidence="3" type="ORF">rosag_23360</name>
</gene>
<organism evidence="3 4">
    <name type="scientific">Roseisolibacter agri</name>
    <dbReference type="NCBI Taxonomy" id="2014610"/>
    <lineage>
        <taxon>Bacteria</taxon>
        <taxon>Pseudomonadati</taxon>
        <taxon>Gemmatimonadota</taxon>
        <taxon>Gemmatimonadia</taxon>
        <taxon>Gemmatimonadales</taxon>
        <taxon>Gemmatimonadaceae</taxon>
        <taxon>Roseisolibacter</taxon>
    </lineage>
</organism>
<feature type="transmembrane region" description="Helical" evidence="1">
    <location>
        <begin position="574"/>
        <end position="591"/>
    </location>
</feature>
<feature type="transmembrane region" description="Helical" evidence="1">
    <location>
        <begin position="787"/>
        <end position="805"/>
    </location>
</feature>
<dbReference type="GO" id="GO:0005886">
    <property type="term" value="C:plasma membrane"/>
    <property type="evidence" value="ECO:0007669"/>
    <property type="project" value="TreeGrafter"/>
</dbReference>
<feature type="transmembrane region" description="Helical" evidence="1">
    <location>
        <begin position="1009"/>
        <end position="1028"/>
    </location>
</feature>
<dbReference type="Gene3D" id="3.40.710.10">
    <property type="entry name" value="DD-peptidase/beta-lactamase superfamily"/>
    <property type="match status" value="2"/>
</dbReference>
<evidence type="ECO:0000313" key="4">
    <source>
        <dbReference type="Proteomes" id="UP001161325"/>
    </source>
</evidence>
<keyword evidence="2" id="KW-0732">Signal</keyword>
<feature type="transmembrane region" description="Helical" evidence="1">
    <location>
        <begin position="930"/>
        <end position="952"/>
    </location>
</feature>
<feature type="transmembrane region" description="Helical" evidence="1">
    <location>
        <begin position="496"/>
        <end position="517"/>
    </location>
</feature>
<feature type="transmembrane region" description="Helical" evidence="1">
    <location>
        <begin position="408"/>
        <end position="428"/>
    </location>
</feature>